<comment type="caution">
    <text evidence="3">The sequence shown here is derived from an EMBL/GenBank/DDBJ whole genome shotgun (WGS) entry which is preliminary data.</text>
</comment>
<feature type="domain" description="Arabidopsis retrotransposon Orf1 C-terminal" evidence="2">
    <location>
        <begin position="27"/>
        <end position="97"/>
    </location>
</feature>
<feature type="region of interest" description="Disordered" evidence="1">
    <location>
        <begin position="1"/>
        <end position="45"/>
    </location>
</feature>
<dbReference type="Proteomes" id="UP000489600">
    <property type="component" value="Unassembled WGS sequence"/>
</dbReference>
<dbReference type="AlphaFoldDB" id="A0A565BAB6"/>
<reference evidence="3" key="1">
    <citation type="submission" date="2019-07" db="EMBL/GenBank/DDBJ databases">
        <authorList>
            <person name="Dittberner H."/>
        </authorList>
    </citation>
    <scope>NUCLEOTIDE SEQUENCE [LARGE SCALE GENOMIC DNA]</scope>
</reference>
<feature type="compositionally biased region" description="Basic residues" evidence="1">
    <location>
        <begin position="36"/>
        <end position="45"/>
    </location>
</feature>
<proteinExistence type="predicted"/>
<evidence type="ECO:0000259" key="2">
    <source>
        <dbReference type="Pfam" id="PF03078"/>
    </source>
</evidence>
<accession>A0A565BAB6</accession>
<protein>
    <recommendedName>
        <fullName evidence="2">Arabidopsis retrotransposon Orf1 C-terminal domain-containing protein</fullName>
    </recommendedName>
</protein>
<dbReference type="Pfam" id="PF03078">
    <property type="entry name" value="ATHILA"/>
    <property type="match status" value="1"/>
</dbReference>
<dbReference type="EMBL" id="CABITT030000003">
    <property type="protein sequence ID" value="VVA98543.1"/>
    <property type="molecule type" value="Genomic_DNA"/>
</dbReference>
<organism evidence="3 4">
    <name type="scientific">Arabis nemorensis</name>
    <dbReference type="NCBI Taxonomy" id="586526"/>
    <lineage>
        <taxon>Eukaryota</taxon>
        <taxon>Viridiplantae</taxon>
        <taxon>Streptophyta</taxon>
        <taxon>Embryophyta</taxon>
        <taxon>Tracheophyta</taxon>
        <taxon>Spermatophyta</taxon>
        <taxon>Magnoliopsida</taxon>
        <taxon>eudicotyledons</taxon>
        <taxon>Gunneridae</taxon>
        <taxon>Pentapetalae</taxon>
        <taxon>rosids</taxon>
        <taxon>malvids</taxon>
        <taxon>Brassicales</taxon>
        <taxon>Brassicaceae</taxon>
        <taxon>Arabideae</taxon>
        <taxon>Arabis</taxon>
    </lineage>
</organism>
<keyword evidence="4" id="KW-1185">Reference proteome</keyword>
<dbReference type="InterPro" id="IPR004312">
    <property type="entry name" value="ATHILA_Orf1_C"/>
</dbReference>
<gene>
    <name evidence="3" type="ORF">ANE_LOCUS8988</name>
</gene>
<name>A0A565BAB6_9BRAS</name>
<evidence type="ECO:0000313" key="3">
    <source>
        <dbReference type="EMBL" id="VVA98543.1"/>
    </source>
</evidence>
<evidence type="ECO:0000256" key="1">
    <source>
        <dbReference type="SAM" id="MobiDB-lite"/>
    </source>
</evidence>
<evidence type="ECO:0000313" key="4">
    <source>
        <dbReference type="Proteomes" id="UP000489600"/>
    </source>
</evidence>
<sequence>MVRQRRENTNDESEKEQSRAITSTKKNDDGASSSNKKGKSKKVVPKVKVTVPPYTTYLKALQKCDMVPTKYVDKELLGQLGILDDVEAIMNNMGFDYILHKGISILQESHSPIPCIHSGDGQLPNSET</sequence>